<reference evidence="3 4" key="1">
    <citation type="journal article" date="2021" name="Commun. Biol.">
        <title>The genome of Shorea leprosula (Dipterocarpaceae) highlights the ecological relevance of drought in aseasonal tropical rainforests.</title>
        <authorList>
            <person name="Ng K.K.S."/>
            <person name="Kobayashi M.J."/>
            <person name="Fawcett J.A."/>
            <person name="Hatakeyama M."/>
            <person name="Paape T."/>
            <person name="Ng C.H."/>
            <person name="Ang C.C."/>
            <person name="Tnah L.H."/>
            <person name="Lee C.T."/>
            <person name="Nishiyama T."/>
            <person name="Sese J."/>
            <person name="O'Brien M.J."/>
            <person name="Copetti D."/>
            <person name="Mohd Noor M.I."/>
            <person name="Ong R.C."/>
            <person name="Putra M."/>
            <person name="Sireger I.Z."/>
            <person name="Indrioko S."/>
            <person name="Kosugi Y."/>
            <person name="Izuno A."/>
            <person name="Isagi Y."/>
            <person name="Lee S.L."/>
            <person name="Shimizu K.K."/>
        </authorList>
    </citation>
    <scope>NUCLEOTIDE SEQUENCE [LARGE SCALE GENOMIC DNA]</scope>
    <source>
        <strain evidence="3">214</strain>
    </source>
</reference>
<comment type="similarity">
    <text evidence="2">Belongs to the MscS (TC 1.A.23) family.</text>
</comment>
<dbReference type="AlphaFoldDB" id="A0AAV5HVY3"/>
<name>A0AAV5HVY3_9ROSI</name>
<comment type="subcellular location">
    <subcellularLocation>
        <location evidence="1">Membrane</location>
        <topology evidence="1">Multi-pass membrane protein</topology>
    </subcellularLocation>
</comment>
<evidence type="ECO:0000256" key="1">
    <source>
        <dbReference type="ARBA" id="ARBA00004141"/>
    </source>
</evidence>
<dbReference type="GO" id="GO:0006820">
    <property type="term" value="P:monoatomic anion transport"/>
    <property type="evidence" value="ECO:0007669"/>
    <property type="project" value="TreeGrafter"/>
</dbReference>
<dbReference type="Proteomes" id="UP001054252">
    <property type="component" value="Unassembled WGS sequence"/>
</dbReference>
<dbReference type="PANTHER" id="PTHR31618:SF1">
    <property type="entry name" value="EF-HAND DOMAIN-CONTAINING PROTEIN"/>
    <property type="match status" value="1"/>
</dbReference>
<dbReference type="PANTHER" id="PTHR31618">
    <property type="entry name" value="MECHANOSENSITIVE ION CHANNEL PROTEIN 5"/>
    <property type="match status" value="1"/>
</dbReference>
<dbReference type="InterPro" id="IPR016688">
    <property type="entry name" value="MscS-like_plants/fungi"/>
</dbReference>
<evidence type="ECO:0000313" key="3">
    <source>
        <dbReference type="EMBL" id="GKU90747.1"/>
    </source>
</evidence>
<gene>
    <name evidence="3" type="ORF">SLEP1_g4701</name>
</gene>
<dbReference type="EMBL" id="BPVZ01000004">
    <property type="protein sequence ID" value="GKU90747.1"/>
    <property type="molecule type" value="Genomic_DNA"/>
</dbReference>
<proteinExistence type="inferred from homology"/>
<organism evidence="3 4">
    <name type="scientific">Rubroshorea leprosula</name>
    <dbReference type="NCBI Taxonomy" id="152421"/>
    <lineage>
        <taxon>Eukaryota</taxon>
        <taxon>Viridiplantae</taxon>
        <taxon>Streptophyta</taxon>
        <taxon>Embryophyta</taxon>
        <taxon>Tracheophyta</taxon>
        <taxon>Spermatophyta</taxon>
        <taxon>Magnoliopsida</taxon>
        <taxon>eudicotyledons</taxon>
        <taxon>Gunneridae</taxon>
        <taxon>Pentapetalae</taxon>
        <taxon>rosids</taxon>
        <taxon>malvids</taxon>
        <taxon>Malvales</taxon>
        <taxon>Dipterocarpaceae</taxon>
        <taxon>Rubroshorea</taxon>
    </lineage>
</organism>
<evidence type="ECO:0000313" key="4">
    <source>
        <dbReference type="Proteomes" id="UP001054252"/>
    </source>
</evidence>
<keyword evidence="4" id="KW-1185">Reference proteome</keyword>
<dbReference type="GO" id="GO:0005886">
    <property type="term" value="C:plasma membrane"/>
    <property type="evidence" value="ECO:0007669"/>
    <property type="project" value="TreeGrafter"/>
</dbReference>
<protein>
    <submittedName>
        <fullName evidence="3">Uncharacterized protein</fullName>
    </submittedName>
</protein>
<comment type="caution">
    <text evidence="3">The sequence shown here is derived from an EMBL/GenBank/DDBJ whole genome shotgun (WGS) entry which is preliminary data.</text>
</comment>
<dbReference type="GO" id="GO:0008381">
    <property type="term" value="F:mechanosensitive monoatomic ion channel activity"/>
    <property type="evidence" value="ECO:0007669"/>
    <property type="project" value="TreeGrafter"/>
</dbReference>
<accession>A0AAV5HVY3</accession>
<sequence>MEEEEDPSPFHMTAYFDKALDSLFNQYLIATLSNPQNKSQRLPGLPSKNGDKEDQEISIDLLHKLTPQNVFTWNMKKMTSIIQHGAFSTLDEHIQESTYWVESTKIRSENESENAIKNISECC</sequence>
<evidence type="ECO:0000256" key="2">
    <source>
        <dbReference type="ARBA" id="ARBA00008017"/>
    </source>
</evidence>